<dbReference type="RefSeq" id="WP_089700258.1">
    <property type="nucleotide sequence ID" value="NZ_FNHL01000010.1"/>
</dbReference>
<evidence type="ECO:0000313" key="8">
    <source>
        <dbReference type="EMBL" id="SDN30856.1"/>
    </source>
</evidence>
<evidence type="ECO:0000256" key="3">
    <source>
        <dbReference type="RuleBase" id="RU362132"/>
    </source>
</evidence>
<dbReference type="InterPro" id="IPR011766">
    <property type="entry name" value="TPP_enzyme_TPP-bd"/>
</dbReference>
<feature type="region of interest" description="Disordered" evidence="4">
    <location>
        <begin position="1"/>
        <end position="28"/>
    </location>
</feature>
<dbReference type="InterPro" id="IPR012001">
    <property type="entry name" value="Thiamin_PyroP_enz_TPP-bd_dom"/>
</dbReference>
<dbReference type="CDD" id="cd07035">
    <property type="entry name" value="TPP_PYR_POX_like"/>
    <property type="match status" value="1"/>
</dbReference>
<gene>
    <name evidence="8" type="ORF">SAMN04487949_0011</name>
</gene>
<feature type="compositionally biased region" description="Basic and acidic residues" evidence="4">
    <location>
        <begin position="14"/>
        <end position="24"/>
    </location>
</feature>
<dbReference type="GO" id="GO:0003984">
    <property type="term" value="F:acetolactate synthase activity"/>
    <property type="evidence" value="ECO:0007669"/>
    <property type="project" value="TreeGrafter"/>
</dbReference>
<protein>
    <submittedName>
        <fullName evidence="8">Acetolactate synthase-1/2/3 large subunit</fullName>
    </submittedName>
</protein>
<dbReference type="STRING" id="660521.SAMN04487949_0011"/>
<keyword evidence="9" id="KW-1185">Reference proteome</keyword>
<keyword evidence="2 3" id="KW-0786">Thiamine pyrophosphate</keyword>
<dbReference type="SUPFAM" id="SSF52467">
    <property type="entry name" value="DHS-like NAD/FAD-binding domain"/>
    <property type="match status" value="1"/>
</dbReference>
<dbReference type="InterPro" id="IPR029035">
    <property type="entry name" value="DHS-like_NAD/FAD-binding_dom"/>
</dbReference>
<dbReference type="Gene3D" id="3.40.50.1220">
    <property type="entry name" value="TPP-binding domain"/>
    <property type="match status" value="1"/>
</dbReference>
<accession>A0A1H0ADR5</accession>
<feature type="domain" description="Thiamine pyrophosphate enzyme N-terminal TPP-binding" evidence="7">
    <location>
        <begin position="32"/>
        <end position="160"/>
    </location>
</feature>
<proteinExistence type="inferred from homology"/>
<dbReference type="PANTHER" id="PTHR18968">
    <property type="entry name" value="THIAMINE PYROPHOSPHATE ENZYMES"/>
    <property type="match status" value="1"/>
</dbReference>
<dbReference type="GO" id="GO:0000287">
    <property type="term" value="F:magnesium ion binding"/>
    <property type="evidence" value="ECO:0007669"/>
    <property type="project" value="InterPro"/>
</dbReference>
<evidence type="ECO:0000259" key="6">
    <source>
        <dbReference type="Pfam" id="PF02775"/>
    </source>
</evidence>
<feature type="domain" description="Thiamine pyrophosphate enzyme central" evidence="5">
    <location>
        <begin position="235"/>
        <end position="365"/>
    </location>
</feature>
<evidence type="ECO:0000313" key="9">
    <source>
        <dbReference type="Proteomes" id="UP000199451"/>
    </source>
</evidence>
<sequence length="589" mass="62356">MNDAGDEGVDEHEDTGSEQRRDPTDPEETVVAADRLLQSLRAYGVEYVFANLGTDHTPLLEAAARLRAADAGDSYPTVLSCPHEFVAMSAAHGYAAATGDPQAVLVHVDVGTQNLGAAMHNAHRAAVPVFVISGLAPITETGYPGSRDHAVHYAQDVFDQPGIVREYCRWTSEYQSPADPATYVRRGLERANAAHPGPVYLTASREALELPVTPSASLSRGPRRTTPSGADRATVETLAERVAAAERPVVVTTDFGTEPSEERVETLVAFAEAAGAGVVEHGPTALNFPRNHPLHVGYEPTELFDDADLLLLVDVDVPWVPANGRPNEGTEVVQIDPDPTKATYPHWSYDVDLTVGADARRTLDAVTALLDPTDGEEGRTHWERVHERAAAQRADELAAAREADGISPVELSAAVGDAIDSETVLVEGAVTSRTSVLDHVERTKPGSYVARGGAGLGWAGGASVGIKLARPDSRVVSLVGDGSYLFSNPVAHAWLAAEYDAPTLTVVYNNARWNAVRSATAAQHPDGDAVADGVPESEFGTPLDLSVPARAAGLHTQRVEEEAELADALAEAVDAVDGGKPAVVDVRIR</sequence>
<dbReference type="GO" id="GO:0009097">
    <property type="term" value="P:isoleucine biosynthetic process"/>
    <property type="evidence" value="ECO:0007669"/>
    <property type="project" value="TreeGrafter"/>
</dbReference>
<feature type="domain" description="Thiamine pyrophosphate enzyme TPP-binding" evidence="6">
    <location>
        <begin position="437"/>
        <end position="586"/>
    </location>
</feature>
<dbReference type="EMBL" id="FNHL01000010">
    <property type="protein sequence ID" value="SDN30856.1"/>
    <property type="molecule type" value="Genomic_DNA"/>
</dbReference>
<dbReference type="InterPro" id="IPR000399">
    <property type="entry name" value="TPP-bd_CS"/>
</dbReference>
<dbReference type="GO" id="GO:0009099">
    <property type="term" value="P:L-valine biosynthetic process"/>
    <property type="evidence" value="ECO:0007669"/>
    <property type="project" value="TreeGrafter"/>
</dbReference>
<comment type="similarity">
    <text evidence="1 3">Belongs to the TPP enzyme family.</text>
</comment>
<dbReference type="Pfam" id="PF00205">
    <property type="entry name" value="TPP_enzyme_M"/>
    <property type="match status" value="1"/>
</dbReference>
<organism evidence="8 9">
    <name type="scientific">Halogranum gelatinilyticum</name>
    <dbReference type="NCBI Taxonomy" id="660521"/>
    <lineage>
        <taxon>Archaea</taxon>
        <taxon>Methanobacteriati</taxon>
        <taxon>Methanobacteriota</taxon>
        <taxon>Stenosarchaea group</taxon>
        <taxon>Halobacteria</taxon>
        <taxon>Halobacteriales</taxon>
        <taxon>Haloferacaceae</taxon>
    </lineage>
</organism>
<dbReference type="GO" id="GO:0030976">
    <property type="term" value="F:thiamine pyrophosphate binding"/>
    <property type="evidence" value="ECO:0007669"/>
    <property type="project" value="InterPro"/>
</dbReference>
<dbReference type="AlphaFoldDB" id="A0A1H0ADR5"/>
<dbReference type="Proteomes" id="UP000199451">
    <property type="component" value="Unassembled WGS sequence"/>
</dbReference>
<evidence type="ECO:0000259" key="5">
    <source>
        <dbReference type="Pfam" id="PF00205"/>
    </source>
</evidence>
<dbReference type="OrthoDB" id="6837at2157"/>
<reference evidence="9" key="1">
    <citation type="submission" date="2016-10" db="EMBL/GenBank/DDBJ databases">
        <authorList>
            <person name="Varghese N."/>
            <person name="Submissions S."/>
        </authorList>
    </citation>
    <scope>NUCLEOTIDE SEQUENCE [LARGE SCALE GENOMIC DNA]</scope>
    <source>
        <strain evidence="9">CGMCC 1.10119</strain>
    </source>
</reference>
<evidence type="ECO:0000256" key="2">
    <source>
        <dbReference type="ARBA" id="ARBA00023052"/>
    </source>
</evidence>
<dbReference type="GO" id="GO:0050660">
    <property type="term" value="F:flavin adenine dinucleotide binding"/>
    <property type="evidence" value="ECO:0007669"/>
    <property type="project" value="TreeGrafter"/>
</dbReference>
<dbReference type="PANTHER" id="PTHR18968:SF164">
    <property type="entry name" value="PYRUVATE DECARBOXYLASE"/>
    <property type="match status" value="1"/>
</dbReference>
<feature type="compositionally biased region" description="Acidic residues" evidence="4">
    <location>
        <begin position="1"/>
        <end position="13"/>
    </location>
</feature>
<dbReference type="PROSITE" id="PS00187">
    <property type="entry name" value="TPP_ENZYMES"/>
    <property type="match status" value="1"/>
</dbReference>
<evidence type="ECO:0000259" key="7">
    <source>
        <dbReference type="Pfam" id="PF02776"/>
    </source>
</evidence>
<dbReference type="Pfam" id="PF02776">
    <property type="entry name" value="TPP_enzyme_N"/>
    <property type="match status" value="1"/>
</dbReference>
<dbReference type="InterPro" id="IPR029061">
    <property type="entry name" value="THDP-binding"/>
</dbReference>
<dbReference type="Pfam" id="PF02775">
    <property type="entry name" value="TPP_enzyme_C"/>
    <property type="match status" value="1"/>
</dbReference>
<name>A0A1H0ADR5_9EURY</name>
<dbReference type="GO" id="GO:0044272">
    <property type="term" value="P:sulfur compound biosynthetic process"/>
    <property type="evidence" value="ECO:0007669"/>
    <property type="project" value="UniProtKB-ARBA"/>
</dbReference>
<dbReference type="SUPFAM" id="SSF52518">
    <property type="entry name" value="Thiamin diphosphate-binding fold (THDP-binding)"/>
    <property type="match status" value="2"/>
</dbReference>
<dbReference type="Gene3D" id="3.40.50.970">
    <property type="match status" value="2"/>
</dbReference>
<dbReference type="NCBIfam" id="NF006203">
    <property type="entry name" value="PRK08327.1"/>
    <property type="match status" value="1"/>
</dbReference>
<evidence type="ECO:0000256" key="1">
    <source>
        <dbReference type="ARBA" id="ARBA00007812"/>
    </source>
</evidence>
<dbReference type="InterPro" id="IPR012000">
    <property type="entry name" value="Thiamin_PyroP_enz_cen_dom"/>
</dbReference>
<dbReference type="GO" id="GO:0005948">
    <property type="term" value="C:acetolactate synthase complex"/>
    <property type="evidence" value="ECO:0007669"/>
    <property type="project" value="TreeGrafter"/>
</dbReference>
<evidence type="ECO:0000256" key="4">
    <source>
        <dbReference type="SAM" id="MobiDB-lite"/>
    </source>
</evidence>
<dbReference type="InterPro" id="IPR045229">
    <property type="entry name" value="TPP_enz"/>
</dbReference>
<feature type="region of interest" description="Disordered" evidence="4">
    <location>
        <begin position="212"/>
        <end position="232"/>
    </location>
</feature>